<dbReference type="Gramene" id="PGSC0003DMT400097731">
    <property type="protein sequence ID" value="PGSC0003DMT400097731"/>
    <property type="gene ID" value="PGSC0003DMG400047302"/>
</dbReference>
<keyword evidence="4" id="KW-1185">Reference proteome</keyword>
<dbReference type="PANTHER" id="PTHR33180:SF31">
    <property type="entry name" value="POLYPROTEIN PROTEIN"/>
    <property type="match status" value="1"/>
</dbReference>
<accession>M1E1A8</accession>
<dbReference type="Pfam" id="PF20167">
    <property type="entry name" value="Transposase_32"/>
    <property type="match status" value="1"/>
</dbReference>
<name>M1E1A8_SOLTU</name>
<dbReference type="AlphaFoldDB" id="M1E1A8"/>
<dbReference type="HOGENOM" id="CLU_029307_2_1_1"/>
<organism evidence="3 4">
    <name type="scientific">Solanum tuberosum</name>
    <name type="common">Potato</name>
    <dbReference type="NCBI Taxonomy" id="4113"/>
    <lineage>
        <taxon>Eukaryota</taxon>
        <taxon>Viridiplantae</taxon>
        <taxon>Streptophyta</taxon>
        <taxon>Embryophyta</taxon>
        <taxon>Tracheophyta</taxon>
        <taxon>Spermatophyta</taxon>
        <taxon>Magnoliopsida</taxon>
        <taxon>eudicotyledons</taxon>
        <taxon>Gunneridae</taxon>
        <taxon>Pentapetalae</taxon>
        <taxon>asterids</taxon>
        <taxon>lamiids</taxon>
        <taxon>Solanales</taxon>
        <taxon>Solanaceae</taxon>
        <taxon>Solanoideae</taxon>
        <taxon>Solaneae</taxon>
        <taxon>Solanum</taxon>
    </lineage>
</organism>
<dbReference type="GO" id="GO:0009523">
    <property type="term" value="C:photosystem II"/>
    <property type="evidence" value="ECO:0000318"/>
    <property type="project" value="GO_Central"/>
</dbReference>
<dbReference type="Proteomes" id="UP000011115">
    <property type="component" value="Unassembled WGS sequence"/>
</dbReference>
<dbReference type="EnsemblPlants" id="PGSC0003DMT400097731">
    <property type="protein sequence ID" value="PGSC0003DMT400097731"/>
    <property type="gene ID" value="PGSC0003DMG400047302"/>
</dbReference>
<dbReference type="InterPro" id="IPR046796">
    <property type="entry name" value="Transposase_32_dom"/>
</dbReference>
<evidence type="ECO:0000313" key="4">
    <source>
        <dbReference type="Proteomes" id="UP000011115"/>
    </source>
</evidence>
<evidence type="ECO:0000313" key="3">
    <source>
        <dbReference type="EnsemblPlants" id="PGSC0003DMT400097731"/>
    </source>
</evidence>
<feature type="domain" description="Putative plant transposon protein" evidence="2">
    <location>
        <begin position="75"/>
        <end position="246"/>
    </location>
</feature>
<reference evidence="3" key="2">
    <citation type="submission" date="2015-06" db="UniProtKB">
        <authorList>
            <consortium name="EnsemblPlants"/>
        </authorList>
    </citation>
    <scope>IDENTIFICATION</scope>
    <source>
        <strain evidence="3">DM1-3 516 R44</strain>
    </source>
</reference>
<sequence>MLNDSSRARTYQPTTTTLPVPKLVMLLTPPVQGPPPKSMNQVKAEGLRNFMEEKCLSVEGAIDRHLEIMKCLRYHKFQIFSKPRGPYIPNWVREFYSAYSALIPQQKQLAAAFKEVYYVVVRDRRVKCDSEEINAVLGLSTNIGDHCQYLIRTKQLDEMKKWLAPLIVDETPKWLVEGVSVEKKELNIATRFWFSFISSAIIPSQNESSLCLAKADFLGCVIEETQINLGTIIAAEILMRAATDTTGSSVAAQSPRHTTVVVVSRLPLTWASLLRMGQLALSVDRRVASLEASIPGMIRIALTDAMTPLSTTIDALIARIAVCEHNQGSTEEVMALKGSIAELRKDVDHLKATNMSMAIETVEIPDIPEFSQKINGHGGRAKQVVDHESEAKNDEEMHKETQGAIDQDLTETNEIMIDVVVQASSAKSPATRSSGAGPSGGHSGY</sequence>
<evidence type="ECO:0000256" key="1">
    <source>
        <dbReference type="SAM" id="MobiDB-lite"/>
    </source>
</evidence>
<dbReference type="InParanoid" id="M1E1A8"/>
<feature type="region of interest" description="Disordered" evidence="1">
    <location>
        <begin position="385"/>
        <end position="409"/>
    </location>
</feature>
<dbReference type="PANTHER" id="PTHR33180">
    <property type="entry name" value="PHOTOSYSTEM II CP43 REACTION CENTER PROTEIN"/>
    <property type="match status" value="1"/>
</dbReference>
<reference evidence="4" key="1">
    <citation type="journal article" date="2011" name="Nature">
        <title>Genome sequence and analysis of the tuber crop potato.</title>
        <authorList>
            <consortium name="The Potato Genome Sequencing Consortium"/>
        </authorList>
    </citation>
    <scope>NUCLEOTIDE SEQUENCE [LARGE SCALE GENOMIC DNA]</scope>
    <source>
        <strain evidence="4">cv. DM1-3 516 R44</strain>
    </source>
</reference>
<dbReference type="PaxDb" id="4113-PGSC0003DMT400097731"/>
<feature type="region of interest" description="Disordered" evidence="1">
    <location>
        <begin position="424"/>
        <end position="445"/>
    </location>
</feature>
<dbReference type="GO" id="GO:0009579">
    <property type="term" value="C:thylakoid"/>
    <property type="evidence" value="ECO:0000318"/>
    <property type="project" value="GO_Central"/>
</dbReference>
<protein>
    <submittedName>
        <fullName evidence="3">Polyprotein protein</fullName>
    </submittedName>
</protein>
<feature type="compositionally biased region" description="Basic and acidic residues" evidence="1">
    <location>
        <begin position="385"/>
        <end position="401"/>
    </location>
</feature>
<evidence type="ECO:0000259" key="2">
    <source>
        <dbReference type="Pfam" id="PF20167"/>
    </source>
</evidence>
<proteinExistence type="predicted"/>